<dbReference type="RefSeq" id="WP_341428675.1">
    <property type="nucleotide sequence ID" value="NZ_JBBUTG010000026.1"/>
</dbReference>
<dbReference type="InterPro" id="IPR015517">
    <property type="entry name" value="dCMP_deaminase-rel"/>
</dbReference>
<evidence type="ECO:0000313" key="6">
    <source>
        <dbReference type="EMBL" id="MEK8034247.1"/>
    </source>
</evidence>
<evidence type="ECO:0000259" key="5">
    <source>
        <dbReference type="PROSITE" id="PS51747"/>
    </source>
</evidence>
<keyword evidence="7" id="KW-1185">Reference proteome</keyword>
<evidence type="ECO:0000256" key="3">
    <source>
        <dbReference type="ARBA" id="ARBA00022801"/>
    </source>
</evidence>
<keyword evidence="3" id="KW-0378">Hydrolase</keyword>
<dbReference type="Gene3D" id="3.40.50.300">
    <property type="entry name" value="P-loop containing nucleotide triphosphate hydrolases"/>
    <property type="match status" value="1"/>
</dbReference>
<dbReference type="Proteomes" id="UP001371218">
    <property type="component" value="Unassembled WGS sequence"/>
</dbReference>
<keyword evidence="4" id="KW-0862">Zinc</keyword>
<accession>A0ABU9BZJ3</accession>
<reference evidence="6 7" key="1">
    <citation type="submission" date="2024-04" db="EMBL/GenBank/DDBJ databases">
        <title>Novel species of the genus Ideonella isolated from streams.</title>
        <authorList>
            <person name="Lu H."/>
        </authorList>
    </citation>
    <scope>NUCLEOTIDE SEQUENCE [LARGE SCALE GENOMIC DNA]</scope>
    <source>
        <strain evidence="6 7">DXS29W</strain>
    </source>
</reference>
<dbReference type="PROSITE" id="PS51747">
    <property type="entry name" value="CYT_DCMP_DEAMINASES_2"/>
    <property type="match status" value="1"/>
</dbReference>
<dbReference type="EMBL" id="JBBUTG010000026">
    <property type="protein sequence ID" value="MEK8034247.1"/>
    <property type="molecule type" value="Genomic_DNA"/>
</dbReference>
<gene>
    <name evidence="6" type="ORF">AACH06_25760</name>
</gene>
<dbReference type="PROSITE" id="PS00903">
    <property type="entry name" value="CYT_DCMP_DEAMINASES_1"/>
    <property type="match status" value="1"/>
</dbReference>
<dbReference type="InterPro" id="IPR016193">
    <property type="entry name" value="Cytidine_deaminase-like"/>
</dbReference>
<feature type="domain" description="CMP/dCMP-type deaminase" evidence="5">
    <location>
        <begin position="269"/>
        <end position="466"/>
    </location>
</feature>
<protein>
    <submittedName>
        <fullName evidence="6">Anti-phage dCTP deaminase</fullName>
    </submittedName>
</protein>
<comment type="caution">
    <text evidence="6">The sequence shown here is derived from an EMBL/GenBank/DDBJ whole genome shotgun (WGS) entry which is preliminary data.</text>
</comment>
<dbReference type="InterPro" id="IPR027417">
    <property type="entry name" value="P-loop_NTPase"/>
</dbReference>
<dbReference type="NCBIfam" id="NF041025">
    <property type="entry name" value="antiphage_deaminase"/>
    <property type="match status" value="1"/>
</dbReference>
<evidence type="ECO:0000256" key="1">
    <source>
        <dbReference type="ARBA" id="ARBA00006576"/>
    </source>
</evidence>
<dbReference type="InterPro" id="IPR002125">
    <property type="entry name" value="CMP_dCMP_dom"/>
</dbReference>
<evidence type="ECO:0000256" key="4">
    <source>
        <dbReference type="ARBA" id="ARBA00022833"/>
    </source>
</evidence>
<dbReference type="PANTHER" id="PTHR11086">
    <property type="entry name" value="DEOXYCYTIDYLATE DEAMINASE-RELATED"/>
    <property type="match status" value="1"/>
</dbReference>
<proteinExistence type="inferred from homology"/>
<evidence type="ECO:0000256" key="2">
    <source>
        <dbReference type="ARBA" id="ARBA00022723"/>
    </source>
</evidence>
<dbReference type="PANTHER" id="PTHR11086:SF18">
    <property type="entry name" value="DEOXYCYTIDYLATE DEAMINASE"/>
    <property type="match status" value="1"/>
</dbReference>
<name>A0ABU9BZJ3_9BURK</name>
<dbReference type="InterPro" id="IPR016192">
    <property type="entry name" value="APOBEC/CMP_deaminase_Zn-bd"/>
</dbReference>
<sequence>MSPTWGLSTGRKMQRVFAIQPVQDTRDRQDDLLAKLRSRESKELVVAFAGPIGSGVPAVINQATTCLESLGYTVVPVKLSDFLQESLDQGRFPAWSPPPGASTKFARYRRLQEAGKTIREKTQNQAILAEQAIWMIRRDREARTPTSPTDPHAPAVPQMVAYLIDQIKRPEEVQLLRALYRNLFYLVGVTRSYRERRMFLENEGVKSDEVDDLIDIDRNEDSADGQRVDRALFLSDLFVRNDAKFSDHSRKNLERFLRLIHGDKSQTPTVAEQGMYAAFAASLQSACLSRQVGAAIISPSGQILATGRNDVPASGGGLYGPSHAGGDHRCLNWKDNRCRNDFHKRQLQNELISTIVSVINERVLNSDGEPIQIEKDVQEHLAKEIYRTRLGSLIEFSRSVHAEMDAITSVARSGGQGLAGASLYTTTFPCHSCARHIVAAGITHVYFIEPYEKSMAKDLHEDSISFEFGADADASDPKGIAKVKFLHFEGVSPRRFAQIFYAESRKDSEGRFKNGIDSDSRKVIPEYLDKYQDFEEKAVEHLNRDLEKIPAQKS</sequence>
<organism evidence="6 7">
    <name type="scientific">Ideonella lacteola</name>
    <dbReference type="NCBI Taxonomy" id="2984193"/>
    <lineage>
        <taxon>Bacteria</taxon>
        <taxon>Pseudomonadati</taxon>
        <taxon>Pseudomonadota</taxon>
        <taxon>Betaproteobacteria</taxon>
        <taxon>Burkholderiales</taxon>
        <taxon>Sphaerotilaceae</taxon>
        <taxon>Ideonella</taxon>
    </lineage>
</organism>
<dbReference type="SUPFAM" id="SSF53927">
    <property type="entry name" value="Cytidine deaminase-like"/>
    <property type="match status" value="1"/>
</dbReference>
<evidence type="ECO:0000313" key="7">
    <source>
        <dbReference type="Proteomes" id="UP001371218"/>
    </source>
</evidence>
<dbReference type="Pfam" id="PF00383">
    <property type="entry name" value="dCMP_cyt_deam_1"/>
    <property type="match status" value="1"/>
</dbReference>
<comment type="similarity">
    <text evidence="1">Belongs to the cytidine and deoxycytidylate deaminase family.</text>
</comment>
<keyword evidence="2" id="KW-0479">Metal-binding</keyword>
<dbReference type="Gene3D" id="3.40.140.10">
    <property type="entry name" value="Cytidine Deaminase, domain 2"/>
    <property type="match status" value="1"/>
</dbReference>